<feature type="transmembrane region" description="Helical" evidence="1">
    <location>
        <begin position="144"/>
        <end position="171"/>
    </location>
</feature>
<keyword evidence="1" id="KW-1133">Transmembrane helix</keyword>
<feature type="transmembrane region" description="Helical" evidence="1">
    <location>
        <begin position="6"/>
        <end position="24"/>
    </location>
</feature>
<organism evidence="2 3">
    <name type="scientific">Anaeromassilibacillus senegalensis</name>
    <dbReference type="NCBI Taxonomy" id="1673717"/>
    <lineage>
        <taxon>Bacteria</taxon>
        <taxon>Bacillati</taxon>
        <taxon>Bacillota</taxon>
        <taxon>Clostridia</taxon>
        <taxon>Eubacteriales</taxon>
        <taxon>Acutalibacteraceae</taxon>
        <taxon>Anaeromassilibacillus</taxon>
    </lineage>
</organism>
<dbReference type="Proteomes" id="UP001299220">
    <property type="component" value="Unassembled WGS sequence"/>
</dbReference>
<dbReference type="Pfam" id="PF14897">
    <property type="entry name" value="EpsG"/>
    <property type="match status" value="1"/>
</dbReference>
<keyword evidence="1" id="KW-0472">Membrane</keyword>
<evidence type="ECO:0000313" key="2">
    <source>
        <dbReference type="EMBL" id="MCF2652708.1"/>
    </source>
</evidence>
<feature type="transmembrane region" description="Helical" evidence="1">
    <location>
        <begin position="183"/>
        <end position="207"/>
    </location>
</feature>
<feature type="transmembrane region" description="Helical" evidence="1">
    <location>
        <begin position="289"/>
        <end position="307"/>
    </location>
</feature>
<accession>A0ABS9CNI0</accession>
<keyword evidence="1" id="KW-0812">Transmembrane</keyword>
<protein>
    <submittedName>
        <fullName evidence="2">EpsG family protein</fullName>
    </submittedName>
</protein>
<keyword evidence="3" id="KW-1185">Reference proteome</keyword>
<comment type="caution">
    <text evidence="2">The sequence shown here is derived from an EMBL/GenBank/DDBJ whole genome shotgun (WGS) entry which is preliminary data.</text>
</comment>
<proteinExistence type="predicted"/>
<name>A0ABS9CNI0_9FIRM</name>
<dbReference type="InterPro" id="IPR049458">
    <property type="entry name" value="EpsG-like"/>
</dbReference>
<evidence type="ECO:0000256" key="1">
    <source>
        <dbReference type="SAM" id="Phobius"/>
    </source>
</evidence>
<dbReference type="RefSeq" id="WP_235323739.1">
    <property type="nucleotide sequence ID" value="NZ_JAFBIT010000002.1"/>
</dbReference>
<dbReference type="EMBL" id="JAFBIT010000002">
    <property type="protein sequence ID" value="MCF2652708.1"/>
    <property type="molecule type" value="Genomic_DNA"/>
</dbReference>
<evidence type="ECO:0000313" key="3">
    <source>
        <dbReference type="Proteomes" id="UP001299220"/>
    </source>
</evidence>
<sequence length="386" mass="44877">MKQLVLLYWGCVFLMYLSQTYYPVETQLDGHQTGKRHFMLRRSDIFMIIVIAWLTCFSFLRTSYNDTVNYIFEWNRGTVSLDEFLASDELQKLGSNPLYDLYRTLVHEITDNYHVFFFFPAVLSCIGSVKLIKRFSIDPAFSLVIFFSIGTYIMYMAAMKQCFAIAILFFSLPYAIDRKYVRYYLLVLFAMLFHTHAFIFLLVPFLFRKPWGKTTWVLFVIAIAAMATYNFTFDRLMNFALSIGVNVADFELFDGHSIHPIRVVVYAIPTALSLVFRKRLYADSTRQENLFANMSIVAVFILMIGLIQGANLFARMAAYYEIALSISFPWMINKIFDKKSAQFLTIVGTICFFGYFLYEFGVSKGFDSGYRAITLWQFFTELLGIG</sequence>
<feature type="transmembrane region" description="Helical" evidence="1">
    <location>
        <begin position="214"/>
        <end position="232"/>
    </location>
</feature>
<feature type="transmembrane region" description="Helical" evidence="1">
    <location>
        <begin position="113"/>
        <end position="132"/>
    </location>
</feature>
<gene>
    <name evidence="2" type="ORF">JQM67_08840</name>
</gene>
<feature type="transmembrane region" description="Helical" evidence="1">
    <location>
        <begin position="341"/>
        <end position="358"/>
    </location>
</feature>
<feature type="transmembrane region" description="Helical" evidence="1">
    <location>
        <begin position="45"/>
        <end position="64"/>
    </location>
</feature>
<feature type="transmembrane region" description="Helical" evidence="1">
    <location>
        <begin position="259"/>
        <end position="277"/>
    </location>
</feature>
<reference evidence="2 3" key="1">
    <citation type="submission" date="2020-12" db="EMBL/GenBank/DDBJ databases">
        <title>Whole genome sequences of gut porcine anaerobes.</title>
        <authorList>
            <person name="Kubasova T."/>
            <person name="Jahodarova E."/>
            <person name="Rychlik I."/>
        </authorList>
    </citation>
    <scope>NUCLEOTIDE SEQUENCE [LARGE SCALE GENOMIC DNA]</scope>
    <source>
        <strain evidence="2 3">An867</strain>
    </source>
</reference>